<dbReference type="AlphaFoldDB" id="A0A0B1SCC9"/>
<sequence>MLWFERQYFQCLILTNPDLDAMFLIECPTETSPILSVLLKEPDLVEDTQDESKLFRQHRLDIAFDDLVACVTSFLWTDLLQKPPGTQ</sequence>
<evidence type="ECO:0000313" key="2">
    <source>
        <dbReference type="Proteomes" id="UP000053660"/>
    </source>
</evidence>
<protein>
    <submittedName>
        <fullName evidence="1">Uncharacterized protein</fullName>
    </submittedName>
</protein>
<dbReference type="EMBL" id="KN576071">
    <property type="protein sequence ID" value="KHJ82968.1"/>
    <property type="molecule type" value="Genomic_DNA"/>
</dbReference>
<reference evidence="1 2" key="1">
    <citation type="submission" date="2014-03" db="EMBL/GenBank/DDBJ databases">
        <title>Draft genome of the hookworm Oesophagostomum dentatum.</title>
        <authorList>
            <person name="Mitreva M."/>
        </authorList>
    </citation>
    <scope>NUCLEOTIDE SEQUENCE [LARGE SCALE GENOMIC DNA]</scope>
    <source>
        <strain evidence="1 2">OD-Hann</strain>
    </source>
</reference>
<keyword evidence="2" id="KW-1185">Reference proteome</keyword>
<accession>A0A0B1SCC9</accession>
<proteinExistence type="predicted"/>
<evidence type="ECO:0000313" key="1">
    <source>
        <dbReference type="EMBL" id="KHJ82968.1"/>
    </source>
</evidence>
<organism evidence="1 2">
    <name type="scientific">Oesophagostomum dentatum</name>
    <name type="common">Nodular worm</name>
    <dbReference type="NCBI Taxonomy" id="61180"/>
    <lineage>
        <taxon>Eukaryota</taxon>
        <taxon>Metazoa</taxon>
        <taxon>Ecdysozoa</taxon>
        <taxon>Nematoda</taxon>
        <taxon>Chromadorea</taxon>
        <taxon>Rhabditida</taxon>
        <taxon>Rhabditina</taxon>
        <taxon>Rhabditomorpha</taxon>
        <taxon>Strongyloidea</taxon>
        <taxon>Strongylidae</taxon>
        <taxon>Oesophagostomum</taxon>
    </lineage>
</organism>
<name>A0A0B1SCC9_OESDE</name>
<dbReference type="Proteomes" id="UP000053660">
    <property type="component" value="Unassembled WGS sequence"/>
</dbReference>
<dbReference type="OrthoDB" id="10313943at2759"/>
<gene>
    <name evidence="1" type="ORF">OESDEN_17337</name>
</gene>